<dbReference type="Gene3D" id="3.40.50.300">
    <property type="entry name" value="P-loop containing nucleotide triphosphate hydrolases"/>
    <property type="match status" value="1"/>
</dbReference>
<evidence type="ECO:0000313" key="4">
    <source>
        <dbReference type="EMBL" id="BBY26652.1"/>
    </source>
</evidence>
<dbReference type="RefSeq" id="WP_163795658.1">
    <property type="nucleotide sequence ID" value="NZ_AP022588.1"/>
</dbReference>
<keyword evidence="2 4" id="KW-0067">ATP-binding</keyword>
<sequence>MTPPPPAIDCRHLTHRYGDHVAVDDVSFEVRAGETMGLLGPNGAGKTTVVRVLTTLTPVQDGEVLVFGLDSRRDTLDIRQNIGYVPQQLSIESALTGRQNVDLFARLYDVPRRQRRARVDEALDAMSLLDVAGNLAGTYSGGMVRRLELAQALVNRPSLLLLDEPTVGLDPIARDGVWSQVARMQDEFGMTVLLTTHYMEEADALCDRVALMHHGVLQTVGTPADLKATLVTDESPDVTLEDVFRHYAGSDLSDDAARQGLREIRSSRRTPRRAG</sequence>
<keyword evidence="1" id="KW-0547">Nucleotide-binding</keyword>
<name>A0A7I7QK74_9MYCO</name>
<accession>A0A7I7QK74</accession>
<dbReference type="InterPro" id="IPR003439">
    <property type="entry name" value="ABC_transporter-like_ATP-bd"/>
</dbReference>
<keyword evidence="5" id="KW-1185">Reference proteome</keyword>
<dbReference type="PANTHER" id="PTHR43582:SF2">
    <property type="entry name" value="LINEARMYCIN RESISTANCE ATP-BINDING PROTEIN LNRL"/>
    <property type="match status" value="1"/>
</dbReference>
<evidence type="ECO:0000313" key="5">
    <source>
        <dbReference type="Proteomes" id="UP000467193"/>
    </source>
</evidence>
<evidence type="ECO:0000259" key="3">
    <source>
        <dbReference type="PROSITE" id="PS50893"/>
    </source>
</evidence>
<dbReference type="PANTHER" id="PTHR43582">
    <property type="entry name" value="LINEARMYCIN RESISTANCE ATP-BINDING PROTEIN LNRL"/>
    <property type="match status" value="1"/>
</dbReference>
<dbReference type="Proteomes" id="UP000467193">
    <property type="component" value="Chromosome"/>
</dbReference>
<reference evidence="4 5" key="1">
    <citation type="journal article" date="2019" name="Emerg. Microbes Infect.">
        <title>Comprehensive subspecies identification of 175 nontuberculous mycobacteria species based on 7547 genomic profiles.</title>
        <authorList>
            <person name="Matsumoto Y."/>
            <person name="Kinjo T."/>
            <person name="Motooka D."/>
            <person name="Nabeya D."/>
            <person name="Jung N."/>
            <person name="Uechi K."/>
            <person name="Horii T."/>
            <person name="Iida T."/>
            <person name="Fujita J."/>
            <person name="Nakamura S."/>
        </authorList>
    </citation>
    <scope>NUCLEOTIDE SEQUENCE [LARGE SCALE GENOMIC DNA]</scope>
    <source>
        <strain evidence="4 5">JCM 17899</strain>
    </source>
</reference>
<dbReference type="AlphaFoldDB" id="A0A7I7QK74"/>
<dbReference type="GO" id="GO:0016887">
    <property type="term" value="F:ATP hydrolysis activity"/>
    <property type="evidence" value="ECO:0007669"/>
    <property type="project" value="InterPro"/>
</dbReference>
<organism evidence="4 5">
    <name type="scientific">Mycolicibacterium sediminis</name>
    <dbReference type="NCBI Taxonomy" id="1286180"/>
    <lineage>
        <taxon>Bacteria</taxon>
        <taxon>Bacillati</taxon>
        <taxon>Actinomycetota</taxon>
        <taxon>Actinomycetes</taxon>
        <taxon>Mycobacteriales</taxon>
        <taxon>Mycobacteriaceae</taxon>
        <taxon>Mycolicibacterium</taxon>
    </lineage>
</organism>
<dbReference type="InterPro" id="IPR003593">
    <property type="entry name" value="AAA+_ATPase"/>
</dbReference>
<gene>
    <name evidence="4" type="ORF">MSEDJ_07480</name>
</gene>
<protein>
    <submittedName>
        <fullName evidence="4">ABC transporter ATP-binding protein</fullName>
    </submittedName>
</protein>
<dbReference type="KEGG" id="msei:MSEDJ_07480"/>
<evidence type="ECO:0000256" key="2">
    <source>
        <dbReference type="ARBA" id="ARBA00022840"/>
    </source>
</evidence>
<dbReference type="InterPro" id="IPR027417">
    <property type="entry name" value="P-loop_NTPase"/>
</dbReference>
<dbReference type="EMBL" id="AP022588">
    <property type="protein sequence ID" value="BBY26652.1"/>
    <property type="molecule type" value="Genomic_DNA"/>
</dbReference>
<feature type="domain" description="ABC transporter" evidence="3">
    <location>
        <begin position="8"/>
        <end position="239"/>
    </location>
</feature>
<evidence type="ECO:0000256" key="1">
    <source>
        <dbReference type="ARBA" id="ARBA00022741"/>
    </source>
</evidence>
<proteinExistence type="predicted"/>
<dbReference type="SUPFAM" id="SSF52540">
    <property type="entry name" value="P-loop containing nucleoside triphosphate hydrolases"/>
    <property type="match status" value="1"/>
</dbReference>
<dbReference type="SMART" id="SM00382">
    <property type="entry name" value="AAA"/>
    <property type="match status" value="1"/>
</dbReference>
<dbReference type="Pfam" id="PF00005">
    <property type="entry name" value="ABC_tran"/>
    <property type="match status" value="1"/>
</dbReference>
<dbReference type="PROSITE" id="PS50893">
    <property type="entry name" value="ABC_TRANSPORTER_2"/>
    <property type="match status" value="1"/>
</dbReference>
<dbReference type="GO" id="GO:0005524">
    <property type="term" value="F:ATP binding"/>
    <property type="evidence" value="ECO:0007669"/>
    <property type="project" value="UniProtKB-KW"/>
</dbReference>